<dbReference type="AlphaFoldDB" id="A0A6A6BZD4"/>
<dbReference type="GeneID" id="54567864"/>
<feature type="region of interest" description="Disordered" evidence="1">
    <location>
        <begin position="209"/>
        <end position="246"/>
    </location>
</feature>
<dbReference type="OrthoDB" id="4725912at2759"/>
<dbReference type="RefSeq" id="XP_033660267.1">
    <property type="nucleotide sequence ID" value="XM_033814592.1"/>
</dbReference>
<reference evidence="2" key="1">
    <citation type="journal article" date="2020" name="Stud. Mycol.">
        <title>101 Dothideomycetes genomes: a test case for predicting lifestyles and emergence of pathogens.</title>
        <authorList>
            <person name="Haridas S."/>
            <person name="Albert R."/>
            <person name="Binder M."/>
            <person name="Bloem J."/>
            <person name="Labutti K."/>
            <person name="Salamov A."/>
            <person name="Andreopoulos B."/>
            <person name="Baker S."/>
            <person name="Barry K."/>
            <person name="Bills G."/>
            <person name="Bluhm B."/>
            <person name="Cannon C."/>
            <person name="Castanera R."/>
            <person name="Culley D."/>
            <person name="Daum C."/>
            <person name="Ezra D."/>
            <person name="Gonzalez J."/>
            <person name="Henrissat B."/>
            <person name="Kuo A."/>
            <person name="Liang C."/>
            <person name="Lipzen A."/>
            <person name="Lutzoni F."/>
            <person name="Magnuson J."/>
            <person name="Mondo S."/>
            <person name="Nolan M."/>
            <person name="Ohm R."/>
            <person name="Pangilinan J."/>
            <person name="Park H.-J."/>
            <person name="Ramirez L."/>
            <person name="Alfaro M."/>
            <person name="Sun H."/>
            <person name="Tritt A."/>
            <person name="Yoshinaga Y."/>
            <person name="Zwiers L.-H."/>
            <person name="Turgeon B."/>
            <person name="Goodwin S."/>
            <person name="Spatafora J."/>
            <person name="Crous P."/>
            <person name="Grigoriev I."/>
        </authorList>
    </citation>
    <scope>NUCLEOTIDE SEQUENCE</scope>
    <source>
        <strain evidence="2">ATCC 36951</strain>
    </source>
</reference>
<evidence type="ECO:0000256" key="1">
    <source>
        <dbReference type="SAM" id="MobiDB-lite"/>
    </source>
</evidence>
<organism evidence="2 3">
    <name type="scientific">Zasmidium cellare ATCC 36951</name>
    <dbReference type="NCBI Taxonomy" id="1080233"/>
    <lineage>
        <taxon>Eukaryota</taxon>
        <taxon>Fungi</taxon>
        <taxon>Dikarya</taxon>
        <taxon>Ascomycota</taxon>
        <taxon>Pezizomycotina</taxon>
        <taxon>Dothideomycetes</taxon>
        <taxon>Dothideomycetidae</taxon>
        <taxon>Mycosphaerellales</taxon>
        <taxon>Mycosphaerellaceae</taxon>
        <taxon>Zasmidium</taxon>
    </lineage>
</organism>
<accession>A0A6A6BZD4</accession>
<name>A0A6A6BZD4_ZASCE</name>
<evidence type="ECO:0000313" key="2">
    <source>
        <dbReference type="EMBL" id="KAF2159378.1"/>
    </source>
</evidence>
<protein>
    <submittedName>
        <fullName evidence="2">Uncharacterized protein</fullName>
    </submittedName>
</protein>
<keyword evidence="3" id="KW-1185">Reference proteome</keyword>
<proteinExistence type="predicted"/>
<dbReference type="Proteomes" id="UP000799537">
    <property type="component" value="Unassembled WGS sequence"/>
</dbReference>
<gene>
    <name evidence="2" type="ORF">M409DRAFT_60845</name>
</gene>
<dbReference type="EMBL" id="ML993638">
    <property type="protein sequence ID" value="KAF2159378.1"/>
    <property type="molecule type" value="Genomic_DNA"/>
</dbReference>
<evidence type="ECO:0000313" key="3">
    <source>
        <dbReference type="Proteomes" id="UP000799537"/>
    </source>
</evidence>
<sequence length="246" mass="27244">MVDSEPLPPNTLKVDFSWKKFRCLVTDPAPSATHNASMVVHCNLRKPHLEFRDSNDDELVGTGNLHTFKIDSESEVRGKPMHIKALKRFTTGYTHPSQVYRTPGGAPMTMTWTSSTDFKQWDFVCLDENSIPVARFSSNVWAVRKLGFIELMGEKAGDPAAREEITVVGLTIYYTMLLRMNNIFQLFGAVAAKPGYPKNENADEYEMYTPEAVSSGRDGDLDAKTAHARVTTAGSSSSSGMKPLEG</sequence>